<reference evidence="5" key="1">
    <citation type="submission" date="2017-12" db="EMBL/GenBank/DDBJ databases">
        <title>Draft genome sequence of Telmatospirillum siberiense 26-4b1T, an acidotolerant peatland alphaproteobacterium potentially involved in sulfur cycling.</title>
        <authorList>
            <person name="Hausmann B."/>
            <person name="Pjevac P."/>
            <person name="Schreck K."/>
            <person name="Herbold C.W."/>
            <person name="Daims H."/>
            <person name="Wagner M."/>
            <person name="Pester M."/>
            <person name="Loy A."/>
        </authorList>
    </citation>
    <scope>NUCLEOTIDE SEQUENCE [LARGE SCALE GENOMIC DNA]</scope>
    <source>
        <strain evidence="5">26-4b1</strain>
    </source>
</reference>
<dbReference type="AlphaFoldDB" id="A0A2N3PLV2"/>
<sequence length="122" mass="13058">MAKTVLTVDDSASMRQLVKLTLGGAGYTVVEATDGADGLDRARSAAVDLVVTDLNMPRMDGISLIKELRKLPSYKGVPILLLTTESDDDRKKEARAAGATGWITKPFNQDQLLGVVRKVLGS</sequence>
<protein>
    <submittedName>
        <fullName evidence="4">Two-component system response regulator</fullName>
    </submittedName>
</protein>
<gene>
    <name evidence="4" type="ORF">CWS72_27045</name>
</gene>
<feature type="domain" description="Response regulatory" evidence="3">
    <location>
        <begin position="4"/>
        <end position="120"/>
    </location>
</feature>
<evidence type="ECO:0000313" key="5">
    <source>
        <dbReference type="Proteomes" id="UP000233293"/>
    </source>
</evidence>
<evidence type="ECO:0000259" key="3">
    <source>
        <dbReference type="PROSITE" id="PS50110"/>
    </source>
</evidence>
<dbReference type="SUPFAM" id="SSF52172">
    <property type="entry name" value="CheY-like"/>
    <property type="match status" value="1"/>
</dbReference>
<feature type="modified residue" description="4-aspartylphosphate" evidence="2">
    <location>
        <position position="53"/>
    </location>
</feature>
<dbReference type="PROSITE" id="PS50110">
    <property type="entry name" value="RESPONSE_REGULATORY"/>
    <property type="match status" value="1"/>
</dbReference>
<dbReference type="EMBL" id="PIUM01000064">
    <property type="protein sequence ID" value="PKU21380.1"/>
    <property type="molecule type" value="Genomic_DNA"/>
</dbReference>
<dbReference type="SMART" id="SM00448">
    <property type="entry name" value="REC"/>
    <property type="match status" value="1"/>
</dbReference>
<proteinExistence type="predicted"/>
<dbReference type="PANTHER" id="PTHR44591">
    <property type="entry name" value="STRESS RESPONSE REGULATOR PROTEIN 1"/>
    <property type="match status" value="1"/>
</dbReference>
<organism evidence="4 5">
    <name type="scientific">Telmatospirillum siberiense</name>
    <dbReference type="NCBI Taxonomy" id="382514"/>
    <lineage>
        <taxon>Bacteria</taxon>
        <taxon>Pseudomonadati</taxon>
        <taxon>Pseudomonadota</taxon>
        <taxon>Alphaproteobacteria</taxon>
        <taxon>Rhodospirillales</taxon>
        <taxon>Rhodospirillaceae</taxon>
        <taxon>Telmatospirillum</taxon>
    </lineage>
</organism>
<dbReference type="Pfam" id="PF00072">
    <property type="entry name" value="Response_reg"/>
    <property type="match status" value="1"/>
</dbReference>
<evidence type="ECO:0000256" key="2">
    <source>
        <dbReference type="PROSITE-ProRule" id="PRU00169"/>
    </source>
</evidence>
<keyword evidence="1 2" id="KW-0597">Phosphoprotein</keyword>
<accession>A0A2N3PLV2</accession>
<evidence type="ECO:0000256" key="1">
    <source>
        <dbReference type="ARBA" id="ARBA00022553"/>
    </source>
</evidence>
<evidence type="ECO:0000313" key="4">
    <source>
        <dbReference type="EMBL" id="PKU21380.1"/>
    </source>
</evidence>
<dbReference type="Gene3D" id="3.40.50.2300">
    <property type="match status" value="1"/>
</dbReference>
<dbReference type="OrthoDB" id="9800897at2"/>
<name>A0A2N3PLV2_9PROT</name>
<dbReference type="Proteomes" id="UP000233293">
    <property type="component" value="Unassembled WGS sequence"/>
</dbReference>
<dbReference type="GO" id="GO:0000160">
    <property type="term" value="P:phosphorelay signal transduction system"/>
    <property type="evidence" value="ECO:0007669"/>
    <property type="project" value="InterPro"/>
</dbReference>
<dbReference type="InterPro" id="IPR050595">
    <property type="entry name" value="Bact_response_regulator"/>
</dbReference>
<comment type="caution">
    <text evidence="4">The sequence shown here is derived from an EMBL/GenBank/DDBJ whole genome shotgun (WGS) entry which is preliminary data.</text>
</comment>
<keyword evidence="5" id="KW-1185">Reference proteome</keyword>
<dbReference type="CDD" id="cd17562">
    <property type="entry name" value="REC_CheY4-like"/>
    <property type="match status" value="1"/>
</dbReference>
<dbReference type="PANTHER" id="PTHR44591:SF25">
    <property type="entry name" value="CHEMOTAXIS TWO-COMPONENT RESPONSE REGULATOR"/>
    <property type="match status" value="1"/>
</dbReference>
<dbReference type="RefSeq" id="WP_101253780.1">
    <property type="nucleotide sequence ID" value="NZ_PIUM01000064.1"/>
</dbReference>
<dbReference type="InterPro" id="IPR001789">
    <property type="entry name" value="Sig_transdc_resp-reg_receiver"/>
</dbReference>
<dbReference type="InterPro" id="IPR011006">
    <property type="entry name" value="CheY-like_superfamily"/>
</dbReference>